<feature type="region of interest" description="Disordered" evidence="1">
    <location>
        <begin position="1"/>
        <end position="105"/>
    </location>
</feature>
<dbReference type="AlphaFoldDB" id="A0A1Y2FWL2"/>
<feature type="compositionally biased region" description="Low complexity" evidence="1">
    <location>
        <begin position="78"/>
        <end position="104"/>
    </location>
</feature>
<reference evidence="2 3" key="1">
    <citation type="submission" date="2016-07" db="EMBL/GenBank/DDBJ databases">
        <title>Pervasive Adenine N6-methylation of Active Genes in Fungi.</title>
        <authorList>
            <consortium name="DOE Joint Genome Institute"/>
            <person name="Mondo S.J."/>
            <person name="Dannebaum R.O."/>
            <person name="Kuo R.C."/>
            <person name="Labutti K."/>
            <person name="Haridas S."/>
            <person name="Kuo A."/>
            <person name="Salamov A."/>
            <person name="Ahrendt S.R."/>
            <person name="Lipzen A."/>
            <person name="Sullivan W."/>
            <person name="Andreopoulos W.B."/>
            <person name="Clum A."/>
            <person name="Lindquist E."/>
            <person name="Daum C."/>
            <person name="Ramamoorthy G.K."/>
            <person name="Gryganskyi A."/>
            <person name="Culley D."/>
            <person name="Magnuson J.K."/>
            <person name="James T.Y."/>
            <person name="O'Malley M.A."/>
            <person name="Stajich J.E."/>
            <person name="Spatafora J.W."/>
            <person name="Visel A."/>
            <person name="Grigoriev I.V."/>
        </authorList>
    </citation>
    <scope>NUCLEOTIDE SEQUENCE [LARGE SCALE GENOMIC DNA]</scope>
    <source>
        <strain evidence="2 3">12-1054</strain>
    </source>
</reference>
<organism evidence="2 3">
    <name type="scientific">Protomyces lactucae-debilis</name>
    <dbReference type="NCBI Taxonomy" id="2754530"/>
    <lineage>
        <taxon>Eukaryota</taxon>
        <taxon>Fungi</taxon>
        <taxon>Dikarya</taxon>
        <taxon>Ascomycota</taxon>
        <taxon>Taphrinomycotina</taxon>
        <taxon>Taphrinomycetes</taxon>
        <taxon>Taphrinales</taxon>
        <taxon>Protomycetaceae</taxon>
        <taxon>Protomyces</taxon>
    </lineage>
</organism>
<dbReference type="EMBL" id="MCFI01000001">
    <property type="protein sequence ID" value="ORY87684.1"/>
    <property type="molecule type" value="Genomic_DNA"/>
</dbReference>
<name>A0A1Y2FWL2_PROLT</name>
<gene>
    <name evidence="2" type="ORF">BCR37DRAFT_375561</name>
</gene>
<dbReference type="Gene3D" id="1.20.120.20">
    <property type="entry name" value="Apolipoprotein"/>
    <property type="match status" value="1"/>
</dbReference>
<evidence type="ECO:0000313" key="2">
    <source>
        <dbReference type="EMBL" id="ORY87684.1"/>
    </source>
</evidence>
<dbReference type="Proteomes" id="UP000193685">
    <property type="component" value="Unassembled WGS sequence"/>
</dbReference>
<dbReference type="PANTHER" id="PTHR38703:SF1">
    <property type="entry name" value="ALLERGEN"/>
    <property type="match status" value="1"/>
</dbReference>
<feature type="compositionally biased region" description="Basic and acidic residues" evidence="1">
    <location>
        <begin position="62"/>
        <end position="75"/>
    </location>
</feature>
<sequence length="272" mass="29895">MEAIKSTVETFLTNAGKETRDDTESYKYSASDAAAEAKEEVKDAAQSAKEKASNAADSVKQSAKETADAAERKTNEVSAKANNATTSSASASSTKTTGTARAGAVTGDVTVDKEVVEEAPVVHERVHKTIVDENQTIIDREHDVDHYKKKIQPIAVEQNQGTARQAGKETHAERKVDLEDDAATKAKLAAEDAKLKSTKDVDVKHEQVQKKDIVNEKEHHHLHERVQPVIEKDVYQKQVNKNVDHVHESVRDKAVVEETEVLPTKKQSEVNK</sequence>
<dbReference type="GeneID" id="63785006"/>
<keyword evidence="3" id="KW-1185">Reference proteome</keyword>
<proteinExistence type="predicted"/>
<protein>
    <submittedName>
        <fullName evidence="2">Uncharacterized protein</fullName>
    </submittedName>
</protein>
<dbReference type="PANTHER" id="PTHR38703">
    <property type="entry name" value="CHROMOSOME 8, WHOLE GENOME SHOTGUN SEQUENCE"/>
    <property type="match status" value="1"/>
</dbReference>
<dbReference type="OrthoDB" id="2118965at2759"/>
<accession>A0A1Y2FWL2</accession>
<evidence type="ECO:0000256" key="1">
    <source>
        <dbReference type="SAM" id="MobiDB-lite"/>
    </source>
</evidence>
<feature type="compositionally biased region" description="Basic and acidic residues" evidence="1">
    <location>
        <begin position="35"/>
        <end position="52"/>
    </location>
</feature>
<evidence type="ECO:0000313" key="3">
    <source>
        <dbReference type="Proteomes" id="UP000193685"/>
    </source>
</evidence>
<dbReference type="RefSeq" id="XP_040728179.1">
    <property type="nucleotide sequence ID" value="XM_040868407.1"/>
</dbReference>
<feature type="region of interest" description="Disordered" evidence="1">
    <location>
        <begin position="197"/>
        <end position="224"/>
    </location>
</feature>
<comment type="caution">
    <text evidence="2">The sequence shown here is derived from an EMBL/GenBank/DDBJ whole genome shotgun (WGS) entry which is preliminary data.</text>
</comment>